<dbReference type="AlphaFoldDB" id="A0A0F9DJU3"/>
<protein>
    <submittedName>
        <fullName evidence="1">Uncharacterized protein</fullName>
    </submittedName>
</protein>
<evidence type="ECO:0000313" key="1">
    <source>
        <dbReference type="EMBL" id="KKL61894.1"/>
    </source>
</evidence>
<proteinExistence type="predicted"/>
<organism evidence="1">
    <name type="scientific">marine sediment metagenome</name>
    <dbReference type="NCBI Taxonomy" id="412755"/>
    <lineage>
        <taxon>unclassified sequences</taxon>
        <taxon>metagenomes</taxon>
        <taxon>ecological metagenomes</taxon>
    </lineage>
</organism>
<accession>A0A0F9DJU3</accession>
<dbReference type="EMBL" id="LAZR01028669">
    <property type="protein sequence ID" value="KKL61894.1"/>
    <property type="molecule type" value="Genomic_DNA"/>
</dbReference>
<comment type="caution">
    <text evidence="1">The sequence shown here is derived from an EMBL/GenBank/DDBJ whole genome shotgun (WGS) entry which is preliminary data.</text>
</comment>
<sequence length="321" mass="33160">MKKLILLVLILSGIALAYFEINDDVPGVFSPGGGQQWRLWAGHDSANILFDDSSGILFDDVNESIIVGKFTPGDASIGSTLVGYFAGTGFNQVHQSAFGTRAGYFNVEVDQSVFGWKAGYFNAGALHVAMGTEAGKHNDGFLNTAVGAKSFNAFVEDAGSSFVVTAVDPDNNTVTIGGGHGLFGVAQFRNFAMSTTGVLPAGLTTGPDVWTIPSATLLICVTDTFTDAGSGTITMTPQFVYTNSTALGYNAEPDASNQIMLGATNVTEVKTTGSINAGGGLTLGGNIIIPDDGLIGSVSDTDAIQIEADGDIVMSQDLAVT</sequence>
<gene>
    <name evidence="1" type="ORF">LCGC14_2190660</name>
</gene>
<feature type="non-terminal residue" evidence="1">
    <location>
        <position position="321"/>
    </location>
</feature>
<name>A0A0F9DJU3_9ZZZZ</name>
<reference evidence="1" key="1">
    <citation type="journal article" date="2015" name="Nature">
        <title>Complex archaea that bridge the gap between prokaryotes and eukaryotes.</title>
        <authorList>
            <person name="Spang A."/>
            <person name="Saw J.H."/>
            <person name="Jorgensen S.L."/>
            <person name="Zaremba-Niedzwiedzka K."/>
            <person name="Martijn J."/>
            <person name="Lind A.E."/>
            <person name="van Eijk R."/>
            <person name="Schleper C."/>
            <person name="Guy L."/>
            <person name="Ettema T.J."/>
        </authorList>
    </citation>
    <scope>NUCLEOTIDE SEQUENCE</scope>
</reference>